<name>A0A8X6YN34_9ARAC</name>
<evidence type="ECO:0000313" key="3">
    <source>
        <dbReference type="EMBL" id="GFY75398.1"/>
    </source>
</evidence>
<reference evidence="3" key="1">
    <citation type="submission" date="2020-08" db="EMBL/GenBank/DDBJ databases">
        <title>Multicomponent nature underlies the extraordinary mechanical properties of spider dragline silk.</title>
        <authorList>
            <person name="Kono N."/>
            <person name="Nakamura H."/>
            <person name="Mori M."/>
            <person name="Yoshida Y."/>
            <person name="Ohtoshi R."/>
            <person name="Malay A.D."/>
            <person name="Moran D.A.P."/>
            <person name="Tomita M."/>
            <person name="Numata K."/>
            <person name="Arakawa K."/>
        </authorList>
    </citation>
    <scope>NUCLEOTIDE SEQUENCE</scope>
</reference>
<dbReference type="AlphaFoldDB" id="A0A8X6YN34"/>
<evidence type="ECO:0000313" key="4">
    <source>
        <dbReference type="Proteomes" id="UP000886998"/>
    </source>
</evidence>
<gene>
    <name evidence="3" type="ORF">TNIN_321621</name>
</gene>
<comment type="caution">
    <text evidence="3">The sequence shown here is derived from an EMBL/GenBank/DDBJ whole genome shotgun (WGS) entry which is preliminary data.</text>
</comment>
<dbReference type="EMBL" id="BMAV01021364">
    <property type="protein sequence ID" value="GFY75398.1"/>
    <property type="molecule type" value="Genomic_DNA"/>
</dbReference>
<proteinExistence type="predicted"/>
<keyword evidence="2" id="KW-1133">Transmembrane helix</keyword>
<protein>
    <submittedName>
        <fullName evidence="3">Uncharacterized protein</fullName>
    </submittedName>
</protein>
<accession>A0A8X6YN34</accession>
<feature type="compositionally biased region" description="Polar residues" evidence="1">
    <location>
        <begin position="272"/>
        <end position="281"/>
    </location>
</feature>
<feature type="transmembrane region" description="Helical" evidence="2">
    <location>
        <begin position="49"/>
        <end position="71"/>
    </location>
</feature>
<dbReference type="OrthoDB" id="10652629at2759"/>
<sequence>MPARNLDDLVDPSFNRQSLRFTFISGVFGGISSVCSCLAIQFAASLAHYNTAILVCLLTGVSFLTMCIYCFRAGYRLRLDDFIYPVGQPQRFPRLYDPSESADMRNEDTGDDSMFFPLEDVPQQLEDSSFANLETNPVCPSGDASEVHSEETLPSTSVQKSSDIKSEPMLKKFFHQPSTDILTKSSSKGKLSRKISSYSEREPEKLCEQSTTESIEETCVASASKPDISGVREEASISDGRMLSESDTRSVRGFLSDFIANFKIFNKVMNEPSDTSSSTENEAAKCKKDTRSSSGSLDSVKMDNKDVLSFKQESNSECLEIKRSSSEKDVTSRSKAQWAMKVYDSIRSGKGVPEYFKRRVPAPQRDSKNPNIFSSRTFPKHDFCIVC</sequence>
<feature type="region of interest" description="Disordered" evidence="1">
    <location>
        <begin position="140"/>
        <end position="161"/>
    </location>
</feature>
<feature type="transmembrane region" description="Helical" evidence="2">
    <location>
        <begin position="21"/>
        <end position="43"/>
    </location>
</feature>
<keyword evidence="2" id="KW-0472">Membrane</keyword>
<evidence type="ECO:0000256" key="2">
    <source>
        <dbReference type="SAM" id="Phobius"/>
    </source>
</evidence>
<feature type="compositionally biased region" description="Basic and acidic residues" evidence="1">
    <location>
        <begin position="282"/>
        <end position="291"/>
    </location>
</feature>
<keyword evidence="4" id="KW-1185">Reference proteome</keyword>
<evidence type="ECO:0000256" key="1">
    <source>
        <dbReference type="SAM" id="MobiDB-lite"/>
    </source>
</evidence>
<dbReference type="Proteomes" id="UP000886998">
    <property type="component" value="Unassembled WGS sequence"/>
</dbReference>
<organism evidence="3 4">
    <name type="scientific">Trichonephila inaurata madagascariensis</name>
    <dbReference type="NCBI Taxonomy" id="2747483"/>
    <lineage>
        <taxon>Eukaryota</taxon>
        <taxon>Metazoa</taxon>
        <taxon>Ecdysozoa</taxon>
        <taxon>Arthropoda</taxon>
        <taxon>Chelicerata</taxon>
        <taxon>Arachnida</taxon>
        <taxon>Araneae</taxon>
        <taxon>Araneomorphae</taxon>
        <taxon>Entelegynae</taxon>
        <taxon>Araneoidea</taxon>
        <taxon>Nephilidae</taxon>
        <taxon>Trichonephila</taxon>
        <taxon>Trichonephila inaurata</taxon>
    </lineage>
</organism>
<feature type="compositionally biased region" description="Polar residues" evidence="1">
    <location>
        <begin position="152"/>
        <end position="161"/>
    </location>
</feature>
<keyword evidence="2" id="KW-0812">Transmembrane</keyword>
<feature type="region of interest" description="Disordered" evidence="1">
    <location>
        <begin position="270"/>
        <end position="300"/>
    </location>
</feature>